<evidence type="ECO:0000256" key="5">
    <source>
        <dbReference type="ARBA" id="ARBA00022475"/>
    </source>
</evidence>
<name>A0AAX4HU11_9BACT</name>
<dbReference type="EMBL" id="CP139487">
    <property type="protein sequence ID" value="WPU66868.1"/>
    <property type="molecule type" value="Genomic_DNA"/>
</dbReference>
<reference evidence="15 16" key="1">
    <citation type="submission" date="2023-11" db="EMBL/GenBank/DDBJ databases">
        <title>Peredibacter starrii A3.12.</title>
        <authorList>
            <person name="Mitchell R.J."/>
        </authorList>
    </citation>
    <scope>NUCLEOTIDE SEQUENCE [LARGE SCALE GENOMIC DNA]</scope>
    <source>
        <strain evidence="15 16">A3.12</strain>
    </source>
</reference>
<keyword evidence="5 14" id="KW-1003">Cell membrane</keyword>
<dbReference type="PANTHER" id="PTHR30622">
    <property type="entry name" value="UNDECAPRENYL-DIPHOSPHATASE"/>
    <property type="match status" value="1"/>
</dbReference>
<dbReference type="GO" id="GO:0008360">
    <property type="term" value="P:regulation of cell shape"/>
    <property type="evidence" value="ECO:0007669"/>
    <property type="project" value="UniProtKB-KW"/>
</dbReference>
<dbReference type="AlphaFoldDB" id="A0AAX4HU11"/>
<dbReference type="PANTHER" id="PTHR30622:SF3">
    <property type="entry name" value="UNDECAPRENYL-DIPHOSPHATASE"/>
    <property type="match status" value="1"/>
</dbReference>
<dbReference type="GO" id="GO:0046677">
    <property type="term" value="P:response to antibiotic"/>
    <property type="evidence" value="ECO:0007669"/>
    <property type="project" value="UniProtKB-UniRule"/>
</dbReference>
<evidence type="ECO:0000256" key="11">
    <source>
        <dbReference type="ARBA" id="ARBA00032707"/>
    </source>
</evidence>
<comment type="function">
    <text evidence="14">Catalyzes the dephosphorylation of undecaprenyl diphosphate (UPP). Confers resistance to bacitracin.</text>
</comment>
<evidence type="ECO:0000256" key="10">
    <source>
        <dbReference type="ARBA" id="ARBA00023251"/>
    </source>
</evidence>
<keyword evidence="9 14" id="KW-0472">Membrane</keyword>
<feature type="transmembrane region" description="Helical" evidence="14">
    <location>
        <begin position="96"/>
        <end position="117"/>
    </location>
</feature>
<dbReference type="GO" id="GO:0009252">
    <property type="term" value="P:peptidoglycan biosynthetic process"/>
    <property type="evidence" value="ECO:0007669"/>
    <property type="project" value="UniProtKB-KW"/>
</dbReference>
<keyword evidence="14" id="KW-0961">Cell wall biogenesis/degradation</keyword>
<keyword evidence="7 14" id="KW-0378">Hydrolase</keyword>
<keyword evidence="14" id="KW-0133">Cell shape</keyword>
<feature type="transmembrane region" description="Helical" evidence="14">
    <location>
        <begin position="129"/>
        <end position="149"/>
    </location>
</feature>
<evidence type="ECO:0000256" key="9">
    <source>
        <dbReference type="ARBA" id="ARBA00023136"/>
    </source>
</evidence>
<evidence type="ECO:0000256" key="3">
    <source>
        <dbReference type="ARBA" id="ARBA00012374"/>
    </source>
</evidence>
<evidence type="ECO:0000256" key="6">
    <source>
        <dbReference type="ARBA" id="ARBA00022692"/>
    </source>
</evidence>
<evidence type="ECO:0000256" key="8">
    <source>
        <dbReference type="ARBA" id="ARBA00022989"/>
    </source>
</evidence>
<comment type="catalytic activity">
    <reaction evidence="13 14">
        <text>di-trans,octa-cis-undecaprenyl diphosphate + H2O = di-trans,octa-cis-undecaprenyl phosphate + phosphate + H(+)</text>
        <dbReference type="Rhea" id="RHEA:28094"/>
        <dbReference type="ChEBI" id="CHEBI:15377"/>
        <dbReference type="ChEBI" id="CHEBI:15378"/>
        <dbReference type="ChEBI" id="CHEBI:43474"/>
        <dbReference type="ChEBI" id="CHEBI:58405"/>
        <dbReference type="ChEBI" id="CHEBI:60392"/>
        <dbReference type="EC" id="3.6.1.27"/>
    </reaction>
</comment>
<evidence type="ECO:0000256" key="13">
    <source>
        <dbReference type="ARBA" id="ARBA00047594"/>
    </source>
</evidence>
<feature type="transmembrane region" description="Helical" evidence="14">
    <location>
        <begin position="229"/>
        <end position="249"/>
    </location>
</feature>
<dbReference type="GO" id="GO:0050380">
    <property type="term" value="F:undecaprenyl-diphosphatase activity"/>
    <property type="evidence" value="ECO:0007669"/>
    <property type="project" value="UniProtKB-UniRule"/>
</dbReference>
<keyword evidence="8 14" id="KW-1133">Transmembrane helix</keyword>
<proteinExistence type="inferred from homology"/>
<gene>
    <name evidence="14" type="primary">uppP</name>
    <name evidence="15" type="ORF">SOO65_08910</name>
</gene>
<comment type="similarity">
    <text evidence="2 14">Belongs to the UppP family.</text>
</comment>
<keyword evidence="10 14" id="KW-0046">Antibiotic resistance</keyword>
<feature type="transmembrane region" description="Helical" evidence="14">
    <location>
        <begin position="41"/>
        <end position="62"/>
    </location>
</feature>
<evidence type="ECO:0000256" key="14">
    <source>
        <dbReference type="HAMAP-Rule" id="MF_01006"/>
    </source>
</evidence>
<evidence type="ECO:0000256" key="4">
    <source>
        <dbReference type="ARBA" id="ARBA00021581"/>
    </source>
</evidence>
<sequence>MNYITSLILGIVEGLTEFLPVSSTGHLILASNALGVPNDDFLKVFEIVIQTGAILAVIYIYWKDLLKDHAYILKIGVAFIPTAILGLLLHGIVKKYLFTPVVVCSSLFIGGIVLLFLENLTAKIQPKKLTFFHYFLIGTGQCLAFIPGVSRSASSILAARLLGASREEAVKFSFLLAIPTILSASAYSLLKVKTQMVQAEYIYLLLGLLTSFVFGFLSVKFFLRILNHKTFIVCGIYRMIMAVVYYLVFINV</sequence>
<dbReference type="RefSeq" id="WP_321399502.1">
    <property type="nucleotide sequence ID" value="NZ_CP139487.1"/>
</dbReference>
<comment type="miscellaneous">
    <text evidence="14">Bacitracin is thought to be involved in the inhibition of peptidoglycan synthesis by sequestering undecaprenyl diphosphate, thereby reducing the pool of lipid carrier available.</text>
</comment>
<dbReference type="GO" id="GO:0071555">
    <property type="term" value="P:cell wall organization"/>
    <property type="evidence" value="ECO:0007669"/>
    <property type="project" value="UniProtKB-KW"/>
</dbReference>
<keyword evidence="6 14" id="KW-0812">Transmembrane</keyword>
<dbReference type="Proteomes" id="UP001324634">
    <property type="component" value="Chromosome"/>
</dbReference>
<keyword evidence="14" id="KW-0573">Peptidoglycan synthesis</keyword>
<dbReference type="EC" id="3.6.1.27" evidence="3 14"/>
<comment type="subcellular location">
    <subcellularLocation>
        <location evidence="1 14">Cell membrane</location>
        <topology evidence="1 14">Multi-pass membrane protein</topology>
    </subcellularLocation>
</comment>
<dbReference type="HAMAP" id="MF_01006">
    <property type="entry name" value="Undec_diphosphatase"/>
    <property type="match status" value="1"/>
</dbReference>
<keyword evidence="16" id="KW-1185">Reference proteome</keyword>
<accession>A0AAX4HU11</accession>
<protein>
    <recommendedName>
        <fullName evidence="4 14">Undecaprenyl-diphosphatase</fullName>
        <ecNumber evidence="3 14">3.6.1.27</ecNumber>
    </recommendedName>
    <alternativeName>
        <fullName evidence="12 14">Bacitracin resistance protein</fullName>
    </alternativeName>
    <alternativeName>
        <fullName evidence="11 14">Undecaprenyl pyrophosphate phosphatase</fullName>
    </alternativeName>
</protein>
<evidence type="ECO:0000256" key="2">
    <source>
        <dbReference type="ARBA" id="ARBA00010621"/>
    </source>
</evidence>
<evidence type="ECO:0000256" key="12">
    <source>
        <dbReference type="ARBA" id="ARBA00032932"/>
    </source>
</evidence>
<feature type="transmembrane region" description="Helical" evidence="14">
    <location>
        <begin position="169"/>
        <end position="190"/>
    </location>
</feature>
<evidence type="ECO:0000313" key="15">
    <source>
        <dbReference type="EMBL" id="WPU66868.1"/>
    </source>
</evidence>
<dbReference type="Pfam" id="PF02673">
    <property type="entry name" value="BacA"/>
    <property type="match status" value="1"/>
</dbReference>
<dbReference type="KEGG" id="psti:SOO65_08910"/>
<evidence type="ECO:0000313" key="16">
    <source>
        <dbReference type="Proteomes" id="UP001324634"/>
    </source>
</evidence>
<evidence type="ECO:0000256" key="7">
    <source>
        <dbReference type="ARBA" id="ARBA00022801"/>
    </source>
</evidence>
<dbReference type="InterPro" id="IPR003824">
    <property type="entry name" value="UppP"/>
</dbReference>
<feature type="transmembrane region" description="Helical" evidence="14">
    <location>
        <begin position="71"/>
        <end position="90"/>
    </location>
</feature>
<feature type="transmembrane region" description="Helical" evidence="14">
    <location>
        <begin position="202"/>
        <end position="223"/>
    </location>
</feature>
<dbReference type="GO" id="GO:0005886">
    <property type="term" value="C:plasma membrane"/>
    <property type="evidence" value="ECO:0007669"/>
    <property type="project" value="UniProtKB-SubCell"/>
</dbReference>
<organism evidence="15 16">
    <name type="scientific">Peredibacter starrii</name>
    <dbReference type="NCBI Taxonomy" id="28202"/>
    <lineage>
        <taxon>Bacteria</taxon>
        <taxon>Pseudomonadati</taxon>
        <taxon>Bdellovibrionota</taxon>
        <taxon>Bacteriovoracia</taxon>
        <taxon>Bacteriovoracales</taxon>
        <taxon>Bacteriovoracaceae</taxon>
        <taxon>Peredibacter</taxon>
    </lineage>
</organism>
<evidence type="ECO:0000256" key="1">
    <source>
        <dbReference type="ARBA" id="ARBA00004651"/>
    </source>
</evidence>